<protein>
    <submittedName>
        <fullName evidence="2">UPF0716 protein FxsA</fullName>
    </submittedName>
</protein>
<keyword evidence="1" id="KW-0472">Membrane</keyword>
<feature type="transmembrane region" description="Helical" evidence="1">
    <location>
        <begin position="25"/>
        <end position="45"/>
    </location>
</feature>
<comment type="caution">
    <text evidence="2">The sequence shown here is derived from an EMBL/GenBank/DDBJ whole genome shotgun (WGS) entry which is preliminary data.</text>
</comment>
<dbReference type="RefSeq" id="WP_132125181.1">
    <property type="nucleotide sequence ID" value="NZ_SLWS01000015.1"/>
</dbReference>
<dbReference type="PANTHER" id="PTHR35335:SF1">
    <property type="entry name" value="UPF0716 PROTEIN FXSA"/>
    <property type="match status" value="1"/>
</dbReference>
<dbReference type="PANTHER" id="PTHR35335">
    <property type="entry name" value="UPF0716 PROTEIN FXSA"/>
    <property type="match status" value="1"/>
</dbReference>
<dbReference type="OrthoDB" id="9792788at2"/>
<evidence type="ECO:0000313" key="3">
    <source>
        <dbReference type="Proteomes" id="UP000295680"/>
    </source>
</evidence>
<dbReference type="NCBIfam" id="NF008528">
    <property type="entry name" value="PRK11463.1-2"/>
    <property type="match status" value="1"/>
</dbReference>
<dbReference type="AlphaFoldDB" id="A0A4R2ITJ2"/>
<name>A0A4R2ITJ2_9PSEU</name>
<dbReference type="InterPro" id="IPR007313">
    <property type="entry name" value="FxsA"/>
</dbReference>
<evidence type="ECO:0000313" key="2">
    <source>
        <dbReference type="EMBL" id="TCO48821.1"/>
    </source>
</evidence>
<feature type="transmembrane region" description="Helical" evidence="1">
    <location>
        <begin position="74"/>
        <end position="99"/>
    </location>
</feature>
<gene>
    <name evidence="2" type="ORF">EV192_11542</name>
</gene>
<sequence length="132" mass="14281">MPILLLLLLGTAVEITVLIAIGSVIGVLPTIALVVLATVIGVALLRREGTRTLMSFRDKVRSGQPPQAEMLDGVLISAAAVLIILPGFISDLLAIALLFPPTRRLIRNRIWRRVEARARRSAGEVFIIDAQP</sequence>
<dbReference type="Proteomes" id="UP000295680">
    <property type="component" value="Unassembled WGS sequence"/>
</dbReference>
<evidence type="ECO:0000256" key="1">
    <source>
        <dbReference type="SAM" id="Phobius"/>
    </source>
</evidence>
<dbReference type="EMBL" id="SLWS01000015">
    <property type="protein sequence ID" value="TCO48821.1"/>
    <property type="molecule type" value="Genomic_DNA"/>
</dbReference>
<proteinExistence type="predicted"/>
<keyword evidence="1" id="KW-1133">Transmembrane helix</keyword>
<organism evidence="2 3">
    <name type="scientific">Actinocrispum wychmicini</name>
    <dbReference type="NCBI Taxonomy" id="1213861"/>
    <lineage>
        <taxon>Bacteria</taxon>
        <taxon>Bacillati</taxon>
        <taxon>Actinomycetota</taxon>
        <taxon>Actinomycetes</taxon>
        <taxon>Pseudonocardiales</taxon>
        <taxon>Pseudonocardiaceae</taxon>
        <taxon>Actinocrispum</taxon>
    </lineage>
</organism>
<accession>A0A4R2ITJ2</accession>
<reference evidence="2 3" key="1">
    <citation type="submission" date="2019-03" db="EMBL/GenBank/DDBJ databases">
        <title>Genomic Encyclopedia of Type Strains, Phase IV (KMG-IV): sequencing the most valuable type-strain genomes for metagenomic binning, comparative biology and taxonomic classification.</title>
        <authorList>
            <person name="Goeker M."/>
        </authorList>
    </citation>
    <scope>NUCLEOTIDE SEQUENCE [LARGE SCALE GENOMIC DNA]</scope>
    <source>
        <strain evidence="2 3">DSM 45934</strain>
    </source>
</reference>
<keyword evidence="1" id="KW-0812">Transmembrane</keyword>
<dbReference type="GO" id="GO:0016020">
    <property type="term" value="C:membrane"/>
    <property type="evidence" value="ECO:0007669"/>
    <property type="project" value="InterPro"/>
</dbReference>
<keyword evidence="3" id="KW-1185">Reference proteome</keyword>
<dbReference type="Pfam" id="PF04186">
    <property type="entry name" value="FxsA"/>
    <property type="match status" value="1"/>
</dbReference>